<feature type="domain" description="ABC transmembrane type-1" evidence="10">
    <location>
        <begin position="97"/>
        <end position="287"/>
    </location>
</feature>
<feature type="compositionally biased region" description="Basic residues" evidence="9">
    <location>
        <begin position="319"/>
        <end position="336"/>
    </location>
</feature>
<dbReference type="Gene3D" id="3.20.20.300">
    <property type="entry name" value="Glycoside hydrolase, family 3, N-terminal domain"/>
    <property type="match status" value="1"/>
</dbReference>
<keyword evidence="2 8" id="KW-0813">Transport</keyword>
<comment type="caution">
    <text evidence="11">The sequence shown here is derived from an EMBL/GenBank/DDBJ whole genome shotgun (WGS) entry which is preliminary data.</text>
</comment>
<accession>A0A251XEY9</accession>
<keyword evidence="7 8" id="KW-0472">Membrane</keyword>
<feature type="transmembrane region" description="Helical" evidence="8">
    <location>
        <begin position="207"/>
        <end position="229"/>
    </location>
</feature>
<evidence type="ECO:0000256" key="8">
    <source>
        <dbReference type="RuleBase" id="RU363032"/>
    </source>
</evidence>
<feature type="transmembrane region" description="Helical" evidence="8">
    <location>
        <begin position="96"/>
        <end position="120"/>
    </location>
</feature>
<keyword evidence="5" id="KW-0378">Hydrolase</keyword>
<dbReference type="CDD" id="cd06261">
    <property type="entry name" value="TM_PBP2"/>
    <property type="match status" value="1"/>
</dbReference>
<dbReference type="GO" id="GO:0055085">
    <property type="term" value="P:transmembrane transport"/>
    <property type="evidence" value="ECO:0007669"/>
    <property type="project" value="InterPro"/>
</dbReference>
<dbReference type="GO" id="GO:0005886">
    <property type="term" value="C:plasma membrane"/>
    <property type="evidence" value="ECO:0007669"/>
    <property type="project" value="UniProtKB-SubCell"/>
</dbReference>
<protein>
    <submittedName>
        <fullName evidence="11">L-arabinose transport system permease protein AraQ</fullName>
    </submittedName>
</protein>
<comment type="similarity">
    <text evidence="8">Belongs to the binding-protein-dependent transport system permease family.</text>
</comment>
<dbReference type="EMBL" id="MDHH01000008">
    <property type="protein sequence ID" value="OUE00519.1"/>
    <property type="molecule type" value="Genomic_DNA"/>
</dbReference>
<feature type="transmembrane region" description="Helical" evidence="8">
    <location>
        <begin position="235"/>
        <end position="254"/>
    </location>
</feature>
<keyword evidence="6 8" id="KW-1133">Transmembrane helix</keyword>
<evidence type="ECO:0000256" key="7">
    <source>
        <dbReference type="ARBA" id="ARBA00023136"/>
    </source>
</evidence>
<feature type="transmembrane region" description="Helical" evidence="8">
    <location>
        <begin position="132"/>
        <end position="153"/>
    </location>
</feature>
<dbReference type="InterPro" id="IPR035906">
    <property type="entry name" value="MetI-like_sf"/>
</dbReference>
<evidence type="ECO:0000256" key="3">
    <source>
        <dbReference type="ARBA" id="ARBA00022475"/>
    </source>
</evidence>
<keyword evidence="12" id="KW-1185">Reference proteome</keyword>
<feature type="region of interest" description="Disordered" evidence="9">
    <location>
        <begin position="299"/>
        <end position="395"/>
    </location>
</feature>
<dbReference type="Gene3D" id="1.10.3720.10">
    <property type="entry name" value="MetI-like"/>
    <property type="match status" value="1"/>
</dbReference>
<evidence type="ECO:0000313" key="12">
    <source>
        <dbReference type="Proteomes" id="UP000195062"/>
    </source>
</evidence>
<evidence type="ECO:0000259" key="10">
    <source>
        <dbReference type="PROSITE" id="PS50928"/>
    </source>
</evidence>
<dbReference type="Pfam" id="PF00933">
    <property type="entry name" value="Glyco_hydro_3"/>
    <property type="match status" value="1"/>
</dbReference>
<comment type="subcellular location">
    <subcellularLocation>
        <location evidence="1 8">Cell membrane</location>
        <topology evidence="1 8">Multi-pass membrane protein</topology>
    </subcellularLocation>
</comment>
<evidence type="ECO:0000256" key="2">
    <source>
        <dbReference type="ARBA" id="ARBA00022448"/>
    </source>
</evidence>
<evidence type="ECO:0000256" key="1">
    <source>
        <dbReference type="ARBA" id="ARBA00004651"/>
    </source>
</evidence>
<feature type="region of interest" description="Disordered" evidence="9">
    <location>
        <begin position="1"/>
        <end position="29"/>
    </location>
</feature>
<keyword evidence="3" id="KW-1003">Cell membrane</keyword>
<evidence type="ECO:0000256" key="4">
    <source>
        <dbReference type="ARBA" id="ARBA00022692"/>
    </source>
</evidence>
<dbReference type="InterPro" id="IPR017853">
    <property type="entry name" value="GH"/>
</dbReference>
<organism evidence="11 12">
    <name type="scientific">Clavibacter michiganensis subsp. michiganensis</name>
    <dbReference type="NCBI Taxonomy" id="33013"/>
    <lineage>
        <taxon>Bacteria</taxon>
        <taxon>Bacillati</taxon>
        <taxon>Actinomycetota</taxon>
        <taxon>Actinomycetes</taxon>
        <taxon>Micrococcales</taxon>
        <taxon>Microbacteriaceae</taxon>
        <taxon>Clavibacter</taxon>
    </lineage>
</organism>
<dbReference type="PANTHER" id="PTHR43744:SF12">
    <property type="entry name" value="ABC TRANSPORTER PERMEASE PROTEIN MG189-RELATED"/>
    <property type="match status" value="1"/>
</dbReference>
<dbReference type="InterPro" id="IPR036962">
    <property type="entry name" value="Glyco_hydro_3_N_sf"/>
</dbReference>
<dbReference type="AlphaFoldDB" id="A0A251XEY9"/>
<dbReference type="PROSITE" id="PS50928">
    <property type="entry name" value="ABC_TM1"/>
    <property type="match status" value="1"/>
</dbReference>
<name>A0A251XEY9_CLAMM</name>
<dbReference type="GO" id="GO:0004553">
    <property type="term" value="F:hydrolase activity, hydrolyzing O-glycosyl compounds"/>
    <property type="evidence" value="ECO:0007669"/>
    <property type="project" value="InterPro"/>
</dbReference>
<evidence type="ECO:0000313" key="11">
    <source>
        <dbReference type="EMBL" id="OUE00519.1"/>
    </source>
</evidence>
<dbReference type="Pfam" id="PF00528">
    <property type="entry name" value="BPD_transp_1"/>
    <property type="match status" value="1"/>
</dbReference>
<feature type="compositionally biased region" description="Basic and acidic residues" evidence="9">
    <location>
        <begin position="361"/>
        <end position="385"/>
    </location>
</feature>
<evidence type="ECO:0000256" key="6">
    <source>
        <dbReference type="ARBA" id="ARBA00022989"/>
    </source>
</evidence>
<feature type="transmembrane region" description="Helical" evidence="8">
    <location>
        <begin position="36"/>
        <end position="58"/>
    </location>
</feature>
<dbReference type="InterPro" id="IPR001764">
    <property type="entry name" value="Glyco_hydro_3_N"/>
</dbReference>
<proteinExistence type="inferred from homology"/>
<gene>
    <name evidence="11" type="primary">araQ_12</name>
    <name evidence="11" type="ORF">CMMCAS07_19145</name>
</gene>
<dbReference type="SUPFAM" id="SSF51445">
    <property type="entry name" value="(Trans)glycosidases"/>
    <property type="match status" value="1"/>
</dbReference>
<dbReference type="PANTHER" id="PTHR43744">
    <property type="entry name" value="ABC TRANSPORTER PERMEASE PROTEIN MG189-RELATED-RELATED"/>
    <property type="match status" value="1"/>
</dbReference>
<dbReference type="InterPro" id="IPR000515">
    <property type="entry name" value="MetI-like"/>
</dbReference>
<evidence type="ECO:0000256" key="5">
    <source>
        <dbReference type="ARBA" id="ARBA00022801"/>
    </source>
</evidence>
<sequence length="623" mass="67880">MTTTASAPAATAAAAHAATGAPPRRRRTDRGRRTRAIVYVVLAAVLCVWLLPFIWMALGSVKTQGEILQRPPTWWPQDPVADNFAQWFGPLDFGTFFSNSLVVALVTVLGNLVFCSMVGYALAKMEFPGKRILFLTVMVTLMVPGVVTFVPLFVMVSGLGLVNTYAALILPFITAPIGVFLMRQFMLGIPEALIEAARLDGAGEFRIFSRIVMPLCGPPLATLGILTFLASWNNFLWPLVAAQTEGMYTLPIALSLYSTGQNATDYGLLLAGSVLVIAPILALFVFLQRYFIQGVATPASSDHLPPPTPGDPHAPRPAHAPHRPRRHPVPRPRRRRGDGALRGSAADPRGAHRRPRRAPQPRREGRPHVPDRDRGRRRRELKEEPGAISKSGTTEVVVGKAMNHFNVHEIRTARQAARWSNRLQELAESTPHGIPVTVSTDPRHAFVENAGVAFSAGPFSQWPEALGLAALDDVDAIRAFADAARQEYVAVGIRAALHPQIDLATEPRWGRQAQTLGHDADRVAEFTAAYLEGFQGDELGSTSVACTTKHFPGGGPQKDGEDAHFPYGREQVYPGGMFEYHLAPFREAIARGTAAMMPYYGMPEGLVRDGEEIEPWASASTGR</sequence>
<feature type="transmembrane region" description="Helical" evidence="8">
    <location>
        <begin position="266"/>
        <end position="287"/>
    </location>
</feature>
<dbReference type="SUPFAM" id="SSF161098">
    <property type="entry name" value="MetI-like"/>
    <property type="match status" value="1"/>
</dbReference>
<feature type="compositionally biased region" description="Basic residues" evidence="9">
    <location>
        <begin position="351"/>
        <end position="360"/>
    </location>
</feature>
<feature type="compositionally biased region" description="Low complexity" evidence="9">
    <location>
        <begin position="1"/>
        <end position="22"/>
    </location>
</feature>
<keyword evidence="4 8" id="KW-0812">Transmembrane</keyword>
<dbReference type="Proteomes" id="UP000195062">
    <property type="component" value="Unassembled WGS sequence"/>
</dbReference>
<evidence type="ECO:0000256" key="9">
    <source>
        <dbReference type="SAM" id="MobiDB-lite"/>
    </source>
</evidence>
<feature type="transmembrane region" description="Helical" evidence="8">
    <location>
        <begin position="165"/>
        <end position="186"/>
    </location>
</feature>
<dbReference type="GO" id="GO:0005975">
    <property type="term" value="P:carbohydrate metabolic process"/>
    <property type="evidence" value="ECO:0007669"/>
    <property type="project" value="InterPro"/>
</dbReference>
<reference evidence="11 12" key="1">
    <citation type="submission" date="2016-08" db="EMBL/GenBank/DDBJ databases">
        <title>Genome sequence of Clavibacter michiganensis subsp. michiganensis strain CASJ007.</title>
        <authorList>
            <person name="Thapa S.P."/>
            <person name="Coaker G."/>
        </authorList>
    </citation>
    <scope>NUCLEOTIDE SEQUENCE [LARGE SCALE GENOMIC DNA]</scope>
    <source>
        <strain evidence="11">CASJ007</strain>
    </source>
</reference>